<comment type="caution">
    <text evidence="15">The sequence shown here is derived from an EMBL/GenBank/DDBJ whole genome shotgun (WGS) entry which is preliminary data.</text>
</comment>
<feature type="domain" description="Ribosomal RNA small subunit methyltransferase E methyltransferase" evidence="13">
    <location>
        <begin position="74"/>
        <end position="242"/>
    </location>
</feature>
<dbReference type="PANTHER" id="PTHR30027">
    <property type="entry name" value="RIBOSOMAL RNA SMALL SUBUNIT METHYLTRANSFERASE E"/>
    <property type="match status" value="1"/>
</dbReference>
<keyword evidence="6 12" id="KW-0698">rRNA processing</keyword>
<dbReference type="Proteomes" id="UP000307943">
    <property type="component" value="Unassembled WGS sequence"/>
</dbReference>
<protein>
    <recommendedName>
        <fullName evidence="4 12">Ribosomal RNA small subunit methyltransferase E</fullName>
        <ecNumber evidence="3 12">2.1.1.193</ecNumber>
    </recommendedName>
</protein>
<dbReference type="OrthoDB" id="9815641at2"/>
<evidence type="ECO:0000256" key="3">
    <source>
        <dbReference type="ARBA" id="ARBA00012328"/>
    </source>
</evidence>
<dbReference type="PIRSF" id="PIRSF015601">
    <property type="entry name" value="MTase_slr0722"/>
    <property type="match status" value="1"/>
</dbReference>
<dbReference type="Pfam" id="PF20260">
    <property type="entry name" value="PUA_4"/>
    <property type="match status" value="1"/>
</dbReference>
<evidence type="ECO:0000256" key="6">
    <source>
        <dbReference type="ARBA" id="ARBA00022552"/>
    </source>
</evidence>
<comment type="subcellular location">
    <subcellularLocation>
        <location evidence="1 12">Cytoplasm</location>
    </subcellularLocation>
</comment>
<evidence type="ECO:0000256" key="10">
    <source>
        <dbReference type="ARBA" id="ARBA00025699"/>
    </source>
</evidence>
<keyword evidence="8 12" id="KW-0808">Transferase</keyword>
<evidence type="ECO:0000259" key="13">
    <source>
        <dbReference type="Pfam" id="PF04452"/>
    </source>
</evidence>
<evidence type="ECO:0000256" key="8">
    <source>
        <dbReference type="ARBA" id="ARBA00022679"/>
    </source>
</evidence>
<dbReference type="InterPro" id="IPR029028">
    <property type="entry name" value="Alpha/beta_knot_MTases"/>
</dbReference>
<comment type="similarity">
    <text evidence="2 12">Belongs to the RNA methyltransferase RsmE family.</text>
</comment>
<name>A0A5C4T758_9BACL</name>
<dbReference type="EC" id="2.1.1.193" evidence="3 12"/>
<dbReference type="EMBL" id="VDCQ01000033">
    <property type="protein sequence ID" value="TNJ64109.1"/>
    <property type="molecule type" value="Genomic_DNA"/>
</dbReference>
<dbReference type="PANTHER" id="PTHR30027:SF3">
    <property type="entry name" value="16S RRNA (URACIL(1498)-N(3))-METHYLTRANSFERASE"/>
    <property type="match status" value="1"/>
</dbReference>
<evidence type="ECO:0000256" key="4">
    <source>
        <dbReference type="ARBA" id="ARBA00013673"/>
    </source>
</evidence>
<evidence type="ECO:0000256" key="12">
    <source>
        <dbReference type="PIRNR" id="PIRNR015601"/>
    </source>
</evidence>
<dbReference type="InterPro" id="IPR046887">
    <property type="entry name" value="RsmE_PUA-like"/>
</dbReference>
<dbReference type="CDD" id="cd18084">
    <property type="entry name" value="RsmE-like"/>
    <property type="match status" value="1"/>
</dbReference>
<dbReference type="SUPFAM" id="SSF88697">
    <property type="entry name" value="PUA domain-like"/>
    <property type="match status" value="1"/>
</dbReference>
<evidence type="ECO:0000256" key="5">
    <source>
        <dbReference type="ARBA" id="ARBA00022490"/>
    </source>
</evidence>
<evidence type="ECO:0000313" key="16">
    <source>
        <dbReference type="Proteomes" id="UP000307943"/>
    </source>
</evidence>
<dbReference type="NCBIfam" id="NF008692">
    <property type="entry name" value="PRK11713.1-5"/>
    <property type="match status" value="1"/>
</dbReference>
<dbReference type="InterPro" id="IPR006700">
    <property type="entry name" value="RsmE"/>
</dbReference>
<evidence type="ECO:0000256" key="9">
    <source>
        <dbReference type="ARBA" id="ARBA00022691"/>
    </source>
</evidence>
<keyword evidence="5 12" id="KW-0963">Cytoplasm</keyword>
<keyword evidence="7 12" id="KW-0489">Methyltransferase</keyword>
<evidence type="ECO:0000313" key="15">
    <source>
        <dbReference type="EMBL" id="TNJ64109.1"/>
    </source>
</evidence>
<evidence type="ECO:0000256" key="2">
    <source>
        <dbReference type="ARBA" id="ARBA00005528"/>
    </source>
</evidence>
<gene>
    <name evidence="15" type="ORF">FE784_21825</name>
</gene>
<dbReference type="InterPro" id="IPR029026">
    <property type="entry name" value="tRNA_m1G_MTases_N"/>
</dbReference>
<feature type="domain" description="Ribosomal RNA small subunit methyltransferase E PUA-like" evidence="14">
    <location>
        <begin position="18"/>
        <end position="64"/>
    </location>
</feature>
<dbReference type="GO" id="GO:0070475">
    <property type="term" value="P:rRNA base methylation"/>
    <property type="evidence" value="ECO:0007669"/>
    <property type="project" value="TreeGrafter"/>
</dbReference>
<dbReference type="InterPro" id="IPR015947">
    <property type="entry name" value="PUA-like_sf"/>
</dbReference>
<evidence type="ECO:0000256" key="7">
    <source>
        <dbReference type="ARBA" id="ARBA00022603"/>
    </source>
</evidence>
<organism evidence="15 16">
    <name type="scientific">Paenibacillus hemerocallicola</name>
    <dbReference type="NCBI Taxonomy" id="1172614"/>
    <lineage>
        <taxon>Bacteria</taxon>
        <taxon>Bacillati</taxon>
        <taxon>Bacillota</taxon>
        <taxon>Bacilli</taxon>
        <taxon>Bacillales</taxon>
        <taxon>Paenibacillaceae</taxon>
        <taxon>Paenibacillus</taxon>
    </lineage>
</organism>
<dbReference type="SUPFAM" id="SSF75217">
    <property type="entry name" value="alpha/beta knot"/>
    <property type="match status" value="1"/>
</dbReference>
<dbReference type="Gene3D" id="2.40.240.20">
    <property type="entry name" value="Hypothetical PUA domain-like, domain 1"/>
    <property type="match status" value="1"/>
</dbReference>
<proteinExistence type="inferred from homology"/>
<evidence type="ECO:0000259" key="14">
    <source>
        <dbReference type="Pfam" id="PF20260"/>
    </source>
</evidence>
<dbReference type="GO" id="GO:0005737">
    <property type="term" value="C:cytoplasm"/>
    <property type="evidence" value="ECO:0007669"/>
    <property type="project" value="UniProtKB-SubCell"/>
</dbReference>
<evidence type="ECO:0000256" key="1">
    <source>
        <dbReference type="ARBA" id="ARBA00004496"/>
    </source>
</evidence>
<sequence>MQRYFIPPEQMTESEAVVTGDDAHHIANVMRARIGDSIIVSDGASREALAAISDIGKNRVVASIAEMLPMSAEPAIRVTIAQSLPKGDKMETIIQKGTEIGAVRFIPFISERTVVQYDAKKESKRLERWAKIAKEAAEQAHRNRVPAVESPLKWNELLQSVGKADAAFFCYEKEAGTMLKQELRRAIASRGGTEGMNVLLIVGPEGGFSEREASEAEAVGCVPVLLGARILRTETAGMVGLTCMLYEAGEMGG</sequence>
<dbReference type="NCBIfam" id="TIGR00046">
    <property type="entry name" value="RsmE family RNA methyltransferase"/>
    <property type="match status" value="1"/>
</dbReference>
<comment type="catalytic activity">
    <reaction evidence="11 12">
        <text>uridine(1498) in 16S rRNA + S-adenosyl-L-methionine = N(3)-methyluridine(1498) in 16S rRNA + S-adenosyl-L-homocysteine + H(+)</text>
        <dbReference type="Rhea" id="RHEA:42920"/>
        <dbReference type="Rhea" id="RHEA-COMP:10283"/>
        <dbReference type="Rhea" id="RHEA-COMP:10284"/>
        <dbReference type="ChEBI" id="CHEBI:15378"/>
        <dbReference type="ChEBI" id="CHEBI:57856"/>
        <dbReference type="ChEBI" id="CHEBI:59789"/>
        <dbReference type="ChEBI" id="CHEBI:65315"/>
        <dbReference type="ChEBI" id="CHEBI:74502"/>
        <dbReference type="EC" id="2.1.1.193"/>
    </reaction>
</comment>
<evidence type="ECO:0000256" key="11">
    <source>
        <dbReference type="ARBA" id="ARBA00047944"/>
    </source>
</evidence>
<comment type="function">
    <text evidence="10 12">Specifically methylates the N3 position of the uracil ring of uridine 1498 (m3U1498) in 16S rRNA. Acts on the fully assembled 30S ribosomal subunit.</text>
</comment>
<dbReference type="InterPro" id="IPR046886">
    <property type="entry name" value="RsmE_MTase_dom"/>
</dbReference>
<dbReference type="Gene3D" id="3.40.1280.10">
    <property type="match status" value="1"/>
</dbReference>
<dbReference type="GO" id="GO:0070042">
    <property type="term" value="F:rRNA (uridine-N3-)-methyltransferase activity"/>
    <property type="evidence" value="ECO:0007669"/>
    <property type="project" value="TreeGrafter"/>
</dbReference>
<dbReference type="AlphaFoldDB" id="A0A5C4T758"/>
<dbReference type="RefSeq" id="WP_139604359.1">
    <property type="nucleotide sequence ID" value="NZ_VDCQ01000033.1"/>
</dbReference>
<keyword evidence="9 12" id="KW-0949">S-adenosyl-L-methionine</keyword>
<dbReference type="Pfam" id="PF04452">
    <property type="entry name" value="Methyltrans_RNA"/>
    <property type="match status" value="1"/>
</dbReference>
<keyword evidence="16" id="KW-1185">Reference proteome</keyword>
<reference evidence="15 16" key="1">
    <citation type="submission" date="2019-05" db="EMBL/GenBank/DDBJ databases">
        <title>We sequenced the genome of Paenibacillus hemerocallicola KCTC 33185 for further insight into its adaptation and study the phylogeny of Paenibacillus.</title>
        <authorList>
            <person name="Narsing Rao M.P."/>
        </authorList>
    </citation>
    <scope>NUCLEOTIDE SEQUENCE [LARGE SCALE GENOMIC DNA]</scope>
    <source>
        <strain evidence="15 16">KCTC 33185</strain>
    </source>
</reference>
<accession>A0A5C4T758</accession>